<organism evidence="8 9">
    <name type="scientific">Candidatus Scatomorpha intestinigallinarum</name>
    <dbReference type="NCBI Taxonomy" id="2840923"/>
    <lineage>
        <taxon>Bacteria</taxon>
        <taxon>Bacillati</taxon>
        <taxon>Bacillota</taxon>
        <taxon>Clostridia</taxon>
        <taxon>Eubacteriales</taxon>
        <taxon>Candidatus Scatomorpha</taxon>
    </lineage>
</organism>
<dbReference type="PROSITE" id="PS50850">
    <property type="entry name" value="MFS"/>
    <property type="match status" value="1"/>
</dbReference>
<feature type="transmembrane region" description="Helical" evidence="6">
    <location>
        <begin position="222"/>
        <end position="241"/>
    </location>
</feature>
<feature type="transmembrane region" description="Helical" evidence="6">
    <location>
        <begin position="189"/>
        <end position="210"/>
    </location>
</feature>
<keyword evidence="5 6" id="KW-0472">Membrane</keyword>
<feature type="transmembrane region" description="Helical" evidence="6">
    <location>
        <begin position="253"/>
        <end position="273"/>
    </location>
</feature>
<keyword evidence="2" id="KW-0813">Transport</keyword>
<dbReference type="AlphaFoldDB" id="A0A9D1IYF4"/>
<feature type="transmembrane region" description="Helical" evidence="6">
    <location>
        <begin position="162"/>
        <end position="183"/>
    </location>
</feature>
<evidence type="ECO:0000313" key="9">
    <source>
        <dbReference type="Proteomes" id="UP000824238"/>
    </source>
</evidence>
<feature type="non-terminal residue" evidence="8">
    <location>
        <position position="1"/>
    </location>
</feature>
<feature type="transmembrane region" description="Helical" evidence="6">
    <location>
        <begin position="37"/>
        <end position="56"/>
    </location>
</feature>
<evidence type="ECO:0000256" key="5">
    <source>
        <dbReference type="ARBA" id="ARBA00023136"/>
    </source>
</evidence>
<dbReference type="SUPFAM" id="SSF103473">
    <property type="entry name" value="MFS general substrate transporter"/>
    <property type="match status" value="1"/>
</dbReference>
<dbReference type="InterPro" id="IPR011701">
    <property type="entry name" value="MFS"/>
</dbReference>
<evidence type="ECO:0000256" key="1">
    <source>
        <dbReference type="ARBA" id="ARBA00004651"/>
    </source>
</evidence>
<dbReference type="Pfam" id="PF07690">
    <property type="entry name" value="MFS_1"/>
    <property type="match status" value="1"/>
</dbReference>
<comment type="caution">
    <text evidence="8">The sequence shown here is derived from an EMBL/GenBank/DDBJ whole genome shotgun (WGS) entry which is preliminary data.</text>
</comment>
<dbReference type="InterPro" id="IPR050327">
    <property type="entry name" value="Proton-linked_MCT"/>
</dbReference>
<evidence type="ECO:0000256" key="3">
    <source>
        <dbReference type="ARBA" id="ARBA00022692"/>
    </source>
</evidence>
<reference evidence="8" key="2">
    <citation type="journal article" date="2021" name="PeerJ">
        <title>Extensive microbial diversity within the chicken gut microbiome revealed by metagenomics and culture.</title>
        <authorList>
            <person name="Gilroy R."/>
            <person name="Ravi A."/>
            <person name="Getino M."/>
            <person name="Pursley I."/>
            <person name="Horton D.L."/>
            <person name="Alikhan N.F."/>
            <person name="Baker D."/>
            <person name="Gharbi K."/>
            <person name="Hall N."/>
            <person name="Watson M."/>
            <person name="Adriaenssens E.M."/>
            <person name="Foster-Nyarko E."/>
            <person name="Jarju S."/>
            <person name="Secka A."/>
            <person name="Antonio M."/>
            <person name="Oren A."/>
            <person name="Chaudhuri R.R."/>
            <person name="La Ragione R."/>
            <person name="Hildebrand F."/>
            <person name="Pallen M.J."/>
        </authorList>
    </citation>
    <scope>NUCLEOTIDE SEQUENCE</scope>
    <source>
        <strain evidence="8">ChiGjej3B3-7149</strain>
    </source>
</reference>
<feature type="transmembrane region" description="Helical" evidence="6">
    <location>
        <begin position="100"/>
        <end position="126"/>
    </location>
</feature>
<reference evidence="8" key="1">
    <citation type="submission" date="2020-10" db="EMBL/GenBank/DDBJ databases">
        <authorList>
            <person name="Gilroy R."/>
        </authorList>
    </citation>
    <scope>NUCLEOTIDE SEQUENCE</scope>
    <source>
        <strain evidence="8">ChiGjej3B3-7149</strain>
    </source>
</reference>
<evidence type="ECO:0000256" key="4">
    <source>
        <dbReference type="ARBA" id="ARBA00022989"/>
    </source>
</evidence>
<keyword evidence="3 6" id="KW-0812">Transmembrane</keyword>
<protein>
    <submittedName>
        <fullName evidence="8">MFS transporter</fullName>
    </submittedName>
</protein>
<dbReference type="GO" id="GO:0005886">
    <property type="term" value="C:plasma membrane"/>
    <property type="evidence" value="ECO:0007669"/>
    <property type="project" value="UniProtKB-SubCell"/>
</dbReference>
<dbReference type="Gene3D" id="1.20.1250.20">
    <property type="entry name" value="MFS general substrate transporter like domains"/>
    <property type="match status" value="2"/>
</dbReference>
<feature type="transmembrane region" description="Helical" evidence="6">
    <location>
        <begin position="132"/>
        <end position="150"/>
    </location>
</feature>
<proteinExistence type="predicted"/>
<dbReference type="InterPro" id="IPR020846">
    <property type="entry name" value="MFS_dom"/>
</dbReference>
<dbReference type="Proteomes" id="UP000824238">
    <property type="component" value="Unassembled WGS sequence"/>
</dbReference>
<dbReference type="EMBL" id="DVHH01000004">
    <property type="protein sequence ID" value="HIR54010.1"/>
    <property type="molecule type" value="Genomic_DNA"/>
</dbReference>
<dbReference type="PANTHER" id="PTHR11360">
    <property type="entry name" value="MONOCARBOXYLATE TRANSPORTER"/>
    <property type="match status" value="1"/>
</dbReference>
<name>A0A9D1IYF4_9FIRM</name>
<evidence type="ECO:0000256" key="6">
    <source>
        <dbReference type="SAM" id="Phobius"/>
    </source>
</evidence>
<dbReference type="InterPro" id="IPR036259">
    <property type="entry name" value="MFS_trans_sf"/>
</dbReference>
<gene>
    <name evidence="8" type="ORF">IAD36_00180</name>
</gene>
<accession>A0A9D1IYF4</accession>
<evidence type="ECO:0000313" key="8">
    <source>
        <dbReference type="EMBL" id="HIR54010.1"/>
    </source>
</evidence>
<comment type="subcellular location">
    <subcellularLocation>
        <location evidence="1">Cell membrane</location>
        <topology evidence="1">Multi-pass membrane protein</topology>
    </subcellularLocation>
</comment>
<feature type="domain" description="Major facilitator superfamily (MFS) profile" evidence="7">
    <location>
        <begin position="1"/>
        <end position="277"/>
    </location>
</feature>
<sequence length="281" mass="28835">DKKALVTSIVFTGSGLGGVLFSGLASGIIEDMGWRAGFRVTAAIVFGTALLVLLLVRKAPEDMGLEPYRKAGAAESAAKSAAASGWAGLSRGEAVKTGAFWLYALCLVCCGIVAAGVATQIPTYLIENGIDYAPVFAVYSGVGIVAKLVVGPIIDKLGLGRGSVITAVTGVVALVFLVLVPALGEWSSYASMIILPFGSAITALAPPLLTGMCFGHRDFGPIYGLGNTAFMAGCMIGPMLTSGLRDALGSYQVAWYACMAAYALIAVCTFTALSSSKKLRA</sequence>
<dbReference type="GO" id="GO:0022857">
    <property type="term" value="F:transmembrane transporter activity"/>
    <property type="evidence" value="ECO:0007669"/>
    <property type="project" value="InterPro"/>
</dbReference>
<keyword evidence="4 6" id="KW-1133">Transmembrane helix</keyword>
<evidence type="ECO:0000256" key="2">
    <source>
        <dbReference type="ARBA" id="ARBA00022448"/>
    </source>
</evidence>
<evidence type="ECO:0000259" key="7">
    <source>
        <dbReference type="PROSITE" id="PS50850"/>
    </source>
</evidence>